<proteinExistence type="predicted"/>
<dbReference type="KEGG" id="vg:80518203"/>
<name>A0A6N1P0R7_9VIRU</name>
<organism evidence="1">
    <name type="scientific">Tupanvirus soda lake</name>
    <dbReference type="NCBI Taxonomy" id="2126985"/>
    <lineage>
        <taxon>Viruses</taxon>
        <taxon>Varidnaviria</taxon>
        <taxon>Bamfordvirae</taxon>
        <taxon>Nucleocytoviricota</taxon>
        <taxon>Megaviricetes</taxon>
        <taxon>Imitervirales</taxon>
        <taxon>Mimiviridae</taxon>
        <taxon>Megamimivirinae</taxon>
        <taxon>Tupanvirus</taxon>
        <taxon>Tupanvirus salinum</taxon>
    </lineage>
</organism>
<protein>
    <submittedName>
        <fullName evidence="1">Putative orfan</fullName>
    </submittedName>
</protein>
<dbReference type="GeneID" id="80518203"/>
<reference evidence="1" key="2">
    <citation type="journal article" date="2018" name="Nat. Commun.">
        <title>Tailed giant Tupanvirus possesses the most complete translational apparatus of the known virosphere.</title>
        <authorList>
            <person name="Abrahao J."/>
            <person name="Silva L."/>
            <person name="Silva L.S."/>
            <person name="Khalil J.Y.B."/>
            <person name="Rodrigues R."/>
            <person name="Arantes T."/>
            <person name="Assis F."/>
            <person name="Boratto P."/>
            <person name="Andrade M."/>
            <person name="Kroon E.G."/>
            <person name="Ribeiro B."/>
            <person name="Bergier I."/>
            <person name="Seligmann H."/>
            <person name="Ghigo E."/>
            <person name="Colson P."/>
            <person name="Levasseur A."/>
            <person name="Kroemer G."/>
            <person name="Raoult D."/>
            <person name="La Scola B."/>
        </authorList>
    </citation>
    <scope>NUCLEOTIDE SEQUENCE [LARGE SCALE GENOMIC DNA]</scope>
    <source>
        <strain evidence="1">Soda lake</strain>
    </source>
</reference>
<evidence type="ECO:0000313" key="1">
    <source>
        <dbReference type="EMBL" id="QKU34791.1"/>
    </source>
</evidence>
<accession>A0A6N1P0R7</accession>
<dbReference type="EMBL" id="KY523104">
    <property type="protein sequence ID" value="QKU34791.1"/>
    <property type="molecule type" value="Genomic_DNA"/>
</dbReference>
<sequence length="52" mass="6061">MNKELLTLFNNGENNGTIIIYSNEGTEIKCHDFVFQTQCEYGLVKNRFEEQS</sequence>
<reference evidence="1" key="1">
    <citation type="submission" date="2017-01" db="EMBL/GenBank/DDBJ databases">
        <authorList>
            <person name="Assis F.L."/>
            <person name="Abrahao J.S."/>
            <person name="Silva L."/>
            <person name="Khalil J.B."/>
            <person name="Rodrigues R."/>
            <person name="Silva L.S."/>
            <person name="Arantes T."/>
            <person name="Boratto P."/>
            <person name="Andrade M."/>
            <person name="Kroon E.G."/>
            <person name="Ribeiro B."/>
            <person name="Bergier I."/>
            <person name="Seligmann H."/>
            <person name="Ghigo E."/>
            <person name="Colson P."/>
            <person name="Levasseur A."/>
            <person name="Raoult D."/>
            <person name="Scola B.L."/>
        </authorList>
    </citation>
    <scope>NUCLEOTIDE SEQUENCE</scope>
    <source>
        <strain evidence="1">Soda lake</strain>
    </source>
</reference>
<dbReference type="RefSeq" id="YP_010781439.1">
    <property type="nucleotide sequence ID" value="NC_075039.1"/>
</dbReference>